<dbReference type="SUPFAM" id="SSF48537">
    <property type="entry name" value="Phospholipase C/P1 nuclease"/>
    <property type="match status" value="1"/>
</dbReference>
<comment type="caution">
    <text evidence="1">The sequence shown here is derived from an EMBL/GenBank/DDBJ whole genome shotgun (WGS) entry which is preliminary data.</text>
</comment>
<dbReference type="EMBL" id="QXJC01000001">
    <property type="protein sequence ID" value="RID99265.1"/>
    <property type="molecule type" value="Genomic_DNA"/>
</dbReference>
<protein>
    <submittedName>
        <fullName evidence="1">Phospholipase</fullName>
    </submittedName>
</protein>
<dbReference type="GO" id="GO:0016788">
    <property type="term" value="F:hydrolase activity, acting on ester bonds"/>
    <property type="evidence" value="ECO:0007669"/>
    <property type="project" value="InterPro"/>
</dbReference>
<evidence type="ECO:0000313" key="2">
    <source>
        <dbReference type="Proteomes" id="UP000266302"/>
    </source>
</evidence>
<name>A0A398C818_9BURK</name>
<proteinExistence type="predicted"/>
<gene>
    <name evidence="1" type="ORF">D3F03_02170</name>
</gene>
<reference evidence="1 2" key="1">
    <citation type="submission" date="2018-09" db="EMBL/GenBank/DDBJ databases">
        <title>Draft genome of Simplicispira sp. NY-02.</title>
        <authorList>
            <person name="Im W.T."/>
        </authorList>
    </citation>
    <scope>NUCLEOTIDE SEQUENCE [LARGE SCALE GENOMIC DNA]</scope>
    <source>
        <strain evidence="1 2">NY-02</strain>
    </source>
</reference>
<dbReference type="OrthoDB" id="36722at2"/>
<dbReference type="Gene3D" id="1.10.575.10">
    <property type="entry name" value="P1 Nuclease"/>
    <property type="match status" value="1"/>
</dbReference>
<dbReference type="Proteomes" id="UP000266302">
    <property type="component" value="Unassembled WGS sequence"/>
</dbReference>
<sequence length="464" mass="50897">MALALPPTSTYSKSMRTTRYVLIVAALTGFAGTAFAWSNHAMVTYRALERMPELATSVQVPAEPLEGFLKNEEKAIADLMVTDEAWARQTLDTYPPRPEALAFKADPARSDAERRKAFLAALRISPESRLALYVQPDPWGPAPDPARLLAPTAVNALEKPEETSHVFVRIDPGELVPALAVVASASDEPDYGMDLNLWSDSPSEAGRTYGFGALPFGNPTLSFSTQAPFHMGFFHEDALIYLAAPFLKRTYPLLRVHQYTSLARLAFDSGHPYWGWRFTGLAMHYVQDLTQPYHASVAPGTSALKLIGINALAMAGLPKWKNEMIVLLSNRHLALENYESALIRSAAKARQPGALGAELHDTSADAHYPVWSGRYVRDVVSKEAYDAGAATDRALVDTLPERYVSDPSFDFGVHSAQIDLIKELSAIDPARRAHLDTTLAELLGHFGTHSRALVRSMLSNGVRK</sequence>
<dbReference type="AlphaFoldDB" id="A0A398C818"/>
<keyword evidence="2" id="KW-1185">Reference proteome</keyword>
<dbReference type="InterPro" id="IPR008947">
    <property type="entry name" value="PLipase_C/P1_nuclease_dom_sf"/>
</dbReference>
<accession>A0A398C818</accession>
<evidence type="ECO:0000313" key="1">
    <source>
        <dbReference type="EMBL" id="RID99265.1"/>
    </source>
</evidence>
<dbReference type="RefSeq" id="WP_119107716.1">
    <property type="nucleotide sequence ID" value="NZ_QXJC01000001.1"/>
</dbReference>
<organism evidence="1 2">
    <name type="scientific">Simplicispira hankyongi</name>
    <dbReference type="NCBI Taxonomy" id="2315688"/>
    <lineage>
        <taxon>Bacteria</taxon>
        <taxon>Pseudomonadati</taxon>
        <taxon>Pseudomonadota</taxon>
        <taxon>Betaproteobacteria</taxon>
        <taxon>Burkholderiales</taxon>
        <taxon>Comamonadaceae</taxon>
        <taxon>Simplicispira</taxon>
    </lineage>
</organism>